<dbReference type="InParanoid" id="A0A165EYP9"/>
<name>A0A165EYP9_9BASI</name>
<protein>
    <submittedName>
        <fullName evidence="1">Uncharacterized protein</fullName>
    </submittedName>
</protein>
<evidence type="ECO:0000313" key="1">
    <source>
        <dbReference type="EMBL" id="KZT55804.1"/>
    </source>
</evidence>
<accession>A0A165EYP9</accession>
<gene>
    <name evidence="1" type="ORF">CALCODRAFT_338935</name>
</gene>
<dbReference type="EMBL" id="KV423988">
    <property type="protein sequence ID" value="KZT55804.1"/>
    <property type="molecule type" value="Genomic_DNA"/>
</dbReference>
<dbReference type="Proteomes" id="UP000076842">
    <property type="component" value="Unassembled WGS sequence"/>
</dbReference>
<organism evidence="1 2">
    <name type="scientific">Calocera cornea HHB12733</name>
    <dbReference type="NCBI Taxonomy" id="1353952"/>
    <lineage>
        <taxon>Eukaryota</taxon>
        <taxon>Fungi</taxon>
        <taxon>Dikarya</taxon>
        <taxon>Basidiomycota</taxon>
        <taxon>Agaricomycotina</taxon>
        <taxon>Dacrymycetes</taxon>
        <taxon>Dacrymycetales</taxon>
        <taxon>Dacrymycetaceae</taxon>
        <taxon>Calocera</taxon>
    </lineage>
</organism>
<evidence type="ECO:0000313" key="2">
    <source>
        <dbReference type="Proteomes" id="UP000076842"/>
    </source>
</evidence>
<proteinExistence type="predicted"/>
<reference evidence="1 2" key="1">
    <citation type="journal article" date="2016" name="Mol. Biol. Evol.">
        <title>Comparative Genomics of Early-Diverging Mushroom-Forming Fungi Provides Insights into the Origins of Lignocellulose Decay Capabilities.</title>
        <authorList>
            <person name="Nagy L.G."/>
            <person name="Riley R."/>
            <person name="Tritt A."/>
            <person name="Adam C."/>
            <person name="Daum C."/>
            <person name="Floudas D."/>
            <person name="Sun H."/>
            <person name="Yadav J.S."/>
            <person name="Pangilinan J."/>
            <person name="Larsson K.H."/>
            <person name="Matsuura K."/>
            <person name="Barry K."/>
            <person name="Labutti K."/>
            <person name="Kuo R."/>
            <person name="Ohm R.A."/>
            <person name="Bhattacharya S.S."/>
            <person name="Shirouzu T."/>
            <person name="Yoshinaga Y."/>
            <person name="Martin F.M."/>
            <person name="Grigoriev I.V."/>
            <person name="Hibbett D.S."/>
        </authorList>
    </citation>
    <scope>NUCLEOTIDE SEQUENCE [LARGE SCALE GENOMIC DNA]</scope>
    <source>
        <strain evidence="1 2">HHB12733</strain>
    </source>
</reference>
<dbReference type="AlphaFoldDB" id="A0A165EYP9"/>
<keyword evidence="2" id="KW-1185">Reference proteome</keyword>
<sequence length="129" mass="13563">MTRGLQAKGGFILQIGVTFCPNYLRAMCVGCERGRGVEGAGRRTLENGPSSPGASWVGHIRRPISRGSHSPFRDPLCPPLAVLRAGDAPPAPGLTEGSAGGSRLCPSPMCAVRPTDTMAYYWAHITTVA</sequence>